<feature type="region of interest" description="Disordered" evidence="4">
    <location>
        <begin position="762"/>
        <end position="794"/>
    </location>
</feature>
<feature type="compositionally biased region" description="Basic and acidic residues" evidence="4">
    <location>
        <begin position="3076"/>
        <end position="3090"/>
    </location>
</feature>
<feature type="compositionally biased region" description="Polar residues" evidence="4">
    <location>
        <begin position="1750"/>
        <end position="1783"/>
    </location>
</feature>
<keyword evidence="2" id="KW-0342">GTP-binding</keyword>
<feature type="region of interest" description="Disordered" evidence="4">
    <location>
        <begin position="3501"/>
        <end position="3520"/>
    </location>
</feature>
<proteinExistence type="predicted"/>
<feature type="region of interest" description="Disordered" evidence="4">
    <location>
        <begin position="3019"/>
        <end position="3294"/>
    </location>
</feature>
<feature type="compositionally biased region" description="Basic and acidic residues" evidence="4">
    <location>
        <begin position="585"/>
        <end position="595"/>
    </location>
</feature>
<feature type="compositionally biased region" description="Polar residues" evidence="4">
    <location>
        <begin position="714"/>
        <end position="733"/>
    </location>
</feature>
<feature type="compositionally biased region" description="Polar residues" evidence="4">
    <location>
        <begin position="2775"/>
        <end position="2786"/>
    </location>
</feature>
<keyword evidence="6" id="KW-1185">Reference proteome</keyword>
<feature type="compositionally biased region" description="Basic residues" evidence="4">
    <location>
        <begin position="2060"/>
        <end position="2073"/>
    </location>
</feature>
<feature type="compositionally biased region" description="Polar residues" evidence="4">
    <location>
        <begin position="3156"/>
        <end position="3168"/>
    </location>
</feature>
<evidence type="ECO:0000313" key="6">
    <source>
        <dbReference type="Proteomes" id="UP001059041"/>
    </source>
</evidence>
<gene>
    <name evidence="5" type="ORF">IRJ41_013402</name>
</gene>
<feature type="compositionally biased region" description="Polar residues" evidence="4">
    <location>
        <begin position="934"/>
        <end position="945"/>
    </location>
</feature>
<evidence type="ECO:0000313" key="5">
    <source>
        <dbReference type="EMBL" id="KAI7807961.1"/>
    </source>
</evidence>
<feature type="region of interest" description="Disordered" evidence="4">
    <location>
        <begin position="2714"/>
        <end position="2754"/>
    </location>
</feature>
<feature type="compositionally biased region" description="Basic and acidic residues" evidence="4">
    <location>
        <begin position="1482"/>
        <end position="1491"/>
    </location>
</feature>
<feature type="compositionally biased region" description="Basic and acidic residues" evidence="4">
    <location>
        <begin position="2269"/>
        <end position="2284"/>
    </location>
</feature>
<feature type="compositionally biased region" description="Polar residues" evidence="4">
    <location>
        <begin position="3134"/>
        <end position="3146"/>
    </location>
</feature>
<feature type="region of interest" description="Disordered" evidence="4">
    <location>
        <begin position="1588"/>
        <end position="1705"/>
    </location>
</feature>
<feature type="compositionally biased region" description="Polar residues" evidence="4">
    <location>
        <begin position="1347"/>
        <end position="1360"/>
    </location>
</feature>
<dbReference type="GO" id="GO:0005525">
    <property type="term" value="F:GTP binding"/>
    <property type="evidence" value="ECO:0007669"/>
    <property type="project" value="UniProtKB-KW"/>
</dbReference>
<evidence type="ECO:0000256" key="3">
    <source>
        <dbReference type="ARBA" id="ARBA00023288"/>
    </source>
</evidence>
<feature type="compositionally biased region" description="Basic and acidic residues" evidence="4">
    <location>
        <begin position="2870"/>
        <end position="2896"/>
    </location>
</feature>
<dbReference type="InterPro" id="IPR005225">
    <property type="entry name" value="Small_GTP-bd"/>
</dbReference>
<feature type="region of interest" description="Disordered" evidence="4">
    <location>
        <begin position="2258"/>
        <end position="2284"/>
    </location>
</feature>
<feature type="compositionally biased region" description="Basic and acidic residues" evidence="4">
    <location>
        <begin position="3501"/>
        <end position="3514"/>
    </location>
</feature>
<feature type="compositionally biased region" description="Polar residues" evidence="4">
    <location>
        <begin position="2155"/>
        <end position="2172"/>
    </location>
</feature>
<evidence type="ECO:0000256" key="4">
    <source>
        <dbReference type="SAM" id="MobiDB-lite"/>
    </source>
</evidence>
<dbReference type="NCBIfam" id="TIGR00231">
    <property type="entry name" value="small_GTP"/>
    <property type="match status" value="1"/>
</dbReference>
<dbReference type="Pfam" id="PF00071">
    <property type="entry name" value="Ras"/>
    <property type="match status" value="1"/>
</dbReference>
<name>A0A9W7WTI8_TRIRA</name>
<feature type="region of interest" description="Disordered" evidence="4">
    <location>
        <begin position="1726"/>
        <end position="1936"/>
    </location>
</feature>
<feature type="compositionally biased region" description="Basic residues" evidence="4">
    <location>
        <begin position="1145"/>
        <end position="1157"/>
    </location>
</feature>
<feature type="region of interest" description="Disordered" evidence="4">
    <location>
        <begin position="61"/>
        <end position="167"/>
    </location>
</feature>
<feature type="compositionally biased region" description="Polar residues" evidence="4">
    <location>
        <begin position="1055"/>
        <end position="1088"/>
    </location>
</feature>
<keyword evidence="3" id="KW-0449">Lipoprotein</keyword>
<feature type="compositionally biased region" description="Basic and acidic residues" evidence="4">
    <location>
        <begin position="1172"/>
        <end position="1188"/>
    </location>
</feature>
<feature type="compositionally biased region" description="Basic and acidic residues" evidence="4">
    <location>
        <begin position="1443"/>
        <end position="1457"/>
    </location>
</feature>
<feature type="compositionally biased region" description="Basic and acidic residues" evidence="4">
    <location>
        <begin position="950"/>
        <end position="965"/>
    </location>
</feature>
<feature type="region of interest" description="Disordered" evidence="4">
    <location>
        <begin position="1"/>
        <end position="49"/>
    </location>
</feature>
<keyword evidence="1" id="KW-0547">Nucleotide-binding</keyword>
<feature type="compositionally biased region" description="Polar residues" evidence="4">
    <location>
        <begin position="1891"/>
        <end position="1900"/>
    </location>
</feature>
<feature type="compositionally biased region" description="Polar residues" evidence="4">
    <location>
        <begin position="2042"/>
        <end position="2055"/>
    </location>
</feature>
<feature type="compositionally biased region" description="Basic and acidic residues" evidence="4">
    <location>
        <begin position="1867"/>
        <end position="1883"/>
    </location>
</feature>
<feature type="region of interest" description="Disordered" evidence="4">
    <location>
        <begin position="1031"/>
        <end position="1241"/>
    </location>
</feature>
<protein>
    <submittedName>
        <fullName evidence="5">Uncharacterized protein</fullName>
    </submittedName>
</protein>
<feature type="compositionally biased region" description="Polar residues" evidence="4">
    <location>
        <begin position="1629"/>
        <end position="1640"/>
    </location>
</feature>
<feature type="compositionally biased region" description="Polar residues" evidence="4">
    <location>
        <begin position="1196"/>
        <end position="1205"/>
    </location>
</feature>
<reference evidence="5" key="1">
    <citation type="submission" date="2021-02" db="EMBL/GenBank/DDBJ databases">
        <title>Comparative genomics reveals that relaxation of natural selection precedes convergent phenotypic evolution of cavefish.</title>
        <authorList>
            <person name="Peng Z."/>
        </authorList>
    </citation>
    <scope>NUCLEOTIDE SEQUENCE</scope>
    <source>
        <tissue evidence="5">Muscle</tissue>
    </source>
</reference>
<feature type="compositionally biased region" description="Polar residues" evidence="4">
    <location>
        <begin position="983"/>
        <end position="998"/>
    </location>
</feature>
<feature type="region of interest" description="Disordered" evidence="4">
    <location>
        <begin position="579"/>
        <end position="602"/>
    </location>
</feature>
<feature type="compositionally biased region" description="Polar residues" evidence="4">
    <location>
        <begin position="1588"/>
        <end position="1598"/>
    </location>
</feature>
<dbReference type="GO" id="GO:0003924">
    <property type="term" value="F:GTPase activity"/>
    <property type="evidence" value="ECO:0007669"/>
    <property type="project" value="InterPro"/>
</dbReference>
<feature type="region of interest" description="Disordered" evidence="4">
    <location>
        <begin position="2556"/>
        <end position="2590"/>
    </location>
</feature>
<dbReference type="InterPro" id="IPR001806">
    <property type="entry name" value="Small_GTPase"/>
</dbReference>
<dbReference type="FunFam" id="3.40.50.300:FF:001129">
    <property type="entry name" value="ras-related protein Rab-44 isoform X2"/>
    <property type="match status" value="1"/>
</dbReference>
<feature type="compositionally biased region" description="Polar residues" evidence="4">
    <location>
        <begin position="150"/>
        <end position="163"/>
    </location>
</feature>
<feature type="region of interest" description="Disordered" evidence="4">
    <location>
        <begin position="2148"/>
        <end position="2198"/>
    </location>
</feature>
<feature type="compositionally biased region" description="Polar residues" evidence="4">
    <location>
        <begin position="3108"/>
        <end position="3117"/>
    </location>
</feature>
<feature type="compositionally biased region" description="Basic and acidic residues" evidence="4">
    <location>
        <begin position="2567"/>
        <end position="2590"/>
    </location>
</feature>
<feature type="compositionally biased region" description="Basic residues" evidence="4">
    <location>
        <begin position="3171"/>
        <end position="3183"/>
    </location>
</feature>
<feature type="compositionally biased region" description="Basic residues" evidence="4">
    <location>
        <begin position="2556"/>
        <end position="2566"/>
    </location>
</feature>
<feature type="compositionally biased region" description="Basic residues" evidence="4">
    <location>
        <begin position="1"/>
        <end position="10"/>
    </location>
</feature>
<feature type="compositionally biased region" description="Acidic residues" evidence="4">
    <location>
        <begin position="1427"/>
        <end position="1439"/>
    </location>
</feature>
<feature type="compositionally biased region" description="Basic and acidic residues" evidence="4">
    <location>
        <begin position="1645"/>
        <end position="1660"/>
    </location>
</feature>
<feature type="compositionally biased region" description="Polar residues" evidence="4">
    <location>
        <begin position="1678"/>
        <end position="1693"/>
    </location>
</feature>
<dbReference type="Proteomes" id="UP001059041">
    <property type="component" value="Linkage Group LG7"/>
</dbReference>
<sequence>MSGRRSKKNQKFGSSRRGNRGLRVNEENDNNEFDGQDEVHTTNPSDDTVLEAQFDRLASLKTDNQTTALECSPHAESPIHKDLDVEAELPERKRKIGSTRKKAGGFKSGRNLEPCDEERTTKEFGEEQETQLNASTTEEEHTYTTKNEQRNASSDLWQQTQRSGSGGELGVAQNIVVTVSQSKETDAIHHQEIYSYIQNSSLEAGSNIAMEQSTAQSNVVTMAKTDHKTLLASTLQKRKMGSTRRPLGGNRERNRENVEVQELLRNPTDDVWKAEVKSSEAEFSMLEEMMQTWDDVKRKDSPTNTSSHTEAAFVSNQPLSFERTEELDVSAETETNNQSVACSVVDPTEPPSDRFSNRETLFLNEELVCFKLGLETDKHAEDCNVCQNVTDSPPTRSEHFLEEVGGFSDTYQDVPDSRHNTPENCGSVKLVETKEEPCRSDPKIIISSSKQDTEIDKLVVNVEEPLSSLCPLDVATKDGNFEISTDVLTTEVSRISGTLESDITHAEPTTVESTPEMTNPGPDSHGLEDEEKETLMESSTSGQEMKMEKEYTQSKRLEHKEENMNIQATDDFVEQEIQSDVQQGETRKGLEKHSANETNVSDSSLCSANCNLENVSPVTERLHNVNMNLSSLFPEDSKLSCGVMVETVVCSQLNDLIINNEVSHAIVPEAENREIHVEIKEGNDIDVIKRSITCDITMTEIVMDVKNFTEQSVDPQTLATRENENVGTKTGPETNALEINDQDNVENNAKDDIIMQILKDERENEEEEGDTKDQEQQPASQIQGRPSRVDPDKESCDFIRDASVENAEESLLNATSESAFDGEDKTYEKYKMIEESGGHGKIDASAVTILDVTEPLANIPDNDIRSELQTEKHSSDMNFEAFMQDAVTESLLESSAVSEQTEISIIPEDSQGVQKEDGDSEGLAEKDKGPEFPEQNNVIDQNIKQTMVVVKDDEHEMTETVRRSTQELCDDEADKAEGHAEITSEQQQRSSLNISQKQDGPPQDDSENMLESEAEEMFLRANTVHAAFERMIKTKDESKETEEDFKETEAAEHLTNVNIQDNANQSDLQIENPEQNKVLTKRQNNISPHINLEELQESEHAKNVSAVTDSGLSLEDSGESHKELENINEIPEESQKEEKQSKIKPLVHKRKMRGNKGQRKDREQDDESETLNEDKEQEREISREKDTGPVEELDSTIIQSSCNAEKSTEERICDITESQTTTKFHAESQETAGDGESLPAGGDTEAHLEIQTDIQMFDSTIIEEGTEENICDDDVLRSHVEFVGDTFTVESNMTIESDLLQNNTSLDTNQEALKSSENAQNVSAVTDTGFPLKDVVLVGSGEKTEMSIISDNSQGDSPSKLNPLAHKRKMGSTRRPLRGNKEKIKNAEEKEDGGSEGVAEEDTDLHSETQEQNNVIDDNIIKTIDVSDNEEHEMTETDNVENNAKDDIIMQILKDERENEEEEGDTKDQEQQPASQIQGRPSRVDPDKESCDFIRDASVENAEESLLNATSESAFDGEDKTYEKYKMIEESGGHGKIDASAVTILDVTEPLANIPDNDIRSELQTEKHSSDMNFEAFMQDAVTESLLESSAVSEQTEISIIPEDSQGVQKEDGDSEGLAEKDKGPEFPEQNNVIDQNIKQTMVVVKDDEHEMTETVRRSTQELCDDEADKAEGHAEITSEQQQRSSLNISQKQDGPPQDDSENMLESEAEEMFLRANTVHAAFERMIKTKDESKETEEDFKETEAAEHLTNVNIQDNANQSDLQIENPEQNKVLTKRQNNISPHINLEELQESEHAKNVSAVTDSGLSLEDSGESHKELENINEIPEESQKEEKQSKIKPLVHKRKMRGNKGQRKDREQDDESETLNEDKEQEREISREKDTGPVEELDSTIIQSSCNAEKSTEERICDITESQTTTKFHAESQETAGDGESLPAGGDTEAHLEIQTDIQMFDSTIIEEGTEENICDDDVLRSHVEFVGDTFTVESNMTIESDLLQNNTSLDTNQEALKSSENAQNVSAVTDTGFPLKDVVLVGSGEKTEMSIISDNSQGDSPSKLNPLAHKRKMGSTRRPLRGNKEKIKNAEEKEDGGSEGVAEEDTDLHSETQEQNNVIDDNIIKTIDVSDNEEHEMTETVRKSTQELCDDAVDKAEGHAEITSEQQLKSSSNICQTQDGSPHDDSENMLENEMSVREEKDEETKNAVTNIEATKSEEIFTLEDINSEVTVTPQTQNQLFIQTTDEDVDDYIQTVKDVYEESGGDEMFLSTNTDASFDSRNETKDESKETEDFKEITNLIIQDNDSQFDLQRENTKQNKVLTEEQNTNTTLHIKLAERQETEHAENVFAVTDSGLSFGDSGESHKELENINEIPEESQKEEKQSKIKPVVHKRKMGSTRRPLRGNKGQRKDREWHAESHKNAGYVASVPVGGDTEARLEIQTEIKTFDSTVEEGKKDDICDDDVLMRQAEFVGDKLTVESNMTIDSEFLQNNPSLDTNQEALKSSENVENISTVIHSDLVLQDVATESLLESNTVPEKTEISIIPEDSHVEDSLSKLNAVVHKRKMGSTRRPLRGNKDKEDLREAKEEDMQPHSEIQEQNDVIDHDTMQKRMDVRHNEEKTSGTLRISVQELCEHLSENKEWHSDITLEQEQTSSSNISQTQTGPSQDDAYKNLPEIQESNSLVLSEALLMEENQIHVSEPVVTVGTPQIEDGEIQSVFSRSVQKRKMGSTRKTQRGQRMEKERELGEELDGETKNATTNEDTIKPQENFILEEVMSLTITGTHAHQQPSSLPSNKEGHDIENNGSKLDNQTENPEQAEIQEQNDPNFNTNPLQNQDKSEIIISEKSHTESIQSNMTPTAQKRKMGSSRKTLRGNGQRTREVESKEIDGDSERTSEEHSTEFATIEREPETKLDENTQFKETRSNESLTHPVATSKIFFETEDGVKNVSTTIVVLSAVSEEIQFNEAPSEAFSTDLQSEMLVSADEMKVGEKYDGPSELENLNKSKSLEEVESEHQLQLTVLDQSHQVMHSEKHPGSESVTPERRRKMGSTRKNLRGKREEKKREESESNQFAPEEDQDGETSILREAERDQIIHDSLEQSDSSLLSEIERALRKTSPSSQNTDYQLIVNEPKLAKAPIETSHFNTPENSQPEQGSDKEKYVSLQVTESQNPSEISSPGRRRKMGSTRKNPRQQLQAKREDENKEDETEERNKQEPKSLKKDLEAAEESKMHDSRDNEENKEYLDVPVTLTNSCQTEKTTNSAGQEGTSPSTKRKFGSRRTNVGKRDLGGLTPPESNDDLTEDTGARLVSLDQMIKASQHDGSPGKKQTADLKNVSDMEVVQFNVVMVGNSSVGKTSFVRSFHGGEFSPDYSSTIGVDTCVQNIVFHDRVVKLQIWDTAGQERFHSITTQVFHRADGLFLMYEITSSKSFISVRDWISQVQEKAPDDVIMMLLGNKNDCAGREVQVQEGKDLAREFKINFMECSAATGDNVSECMKSLAEMLVQRKRQTMEEPTALKREQPQKKSGCC</sequence>
<feature type="compositionally biased region" description="Low complexity" evidence="4">
    <location>
        <begin position="2642"/>
        <end position="2655"/>
    </location>
</feature>
<feature type="compositionally biased region" description="Basic and acidic residues" evidence="4">
    <location>
        <begin position="3202"/>
        <end position="3236"/>
    </location>
</feature>
<feature type="compositionally biased region" description="Basic and acidic residues" evidence="4">
    <location>
        <begin position="2074"/>
        <end position="2083"/>
    </location>
</feature>
<feature type="compositionally biased region" description="Polar residues" evidence="4">
    <location>
        <begin position="3241"/>
        <end position="3263"/>
    </location>
</feature>
<feature type="compositionally biased region" description="Basic residues" evidence="4">
    <location>
        <begin position="92"/>
        <end position="104"/>
    </location>
</feature>
<accession>A0A9W7WTI8</accession>
<dbReference type="Gene3D" id="3.40.50.300">
    <property type="entry name" value="P-loop containing nucleotide triphosphate hydrolases"/>
    <property type="match status" value="1"/>
</dbReference>
<feature type="compositionally biased region" description="Polar residues" evidence="4">
    <location>
        <begin position="2795"/>
        <end position="2826"/>
    </location>
</feature>
<feature type="region of interest" description="Disordered" evidence="4">
    <location>
        <begin position="503"/>
        <end position="552"/>
    </location>
</feature>
<dbReference type="SMART" id="SM00173">
    <property type="entry name" value="RAS"/>
    <property type="match status" value="1"/>
</dbReference>
<dbReference type="InterPro" id="IPR050227">
    <property type="entry name" value="Rab"/>
</dbReference>
<feature type="region of interest" description="Disordered" evidence="4">
    <location>
        <begin position="2640"/>
        <end position="2664"/>
    </location>
</feature>
<dbReference type="SMART" id="SM00175">
    <property type="entry name" value="RAB"/>
    <property type="match status" value="1"/>
</dbReference>
<feature type="compositionally biased region" description="Basic residues" evidence="4">
    <location>
        <begin position="1840"/>
        <end position="1852"/>
    </location>
</feature>
<dbReference type="InterPro" id="IPR027417">
    <property type="entry name" value="P-loop_NTPase"/>
</dbReference>
<dbReference type="EMBL" id="JAFHDT010000007">
    <property type="protein sequence ID" value="KAI7807961.1"/>
    <property type="molecule type" value="Genomic_DNA"/>
</dbReference>
<evidence type="ECO:0000256" key="2">
    <source>
        <dbReference type="ARBA" id="ARBA00023134"/>
    </source>
</evidence>
<evidence type="ECO:0000256" key="1">
    <source>
        <dbReference type="ARBA" id="ARBA00022741"/>
    </source>
</evidence>
<dbReference type="SUPFAM" id="SSF52540">
    <property type="entry name" value="P-loop containing nucleoside triphosphate hydrolases"/>
    <property type="match status" value="1"/>
</dbReference>
<feature type="compositionally biased region" description="Basic and acidic residues" evidence="4">
    <location>
        <begin position="2186"/>
        <end position="2197"/>
    </location>
</feature>
<dbReference type="PROSITE" id="PS51421">
    <property type="entry name" value="RAS"/>
    <property type="match status" value="1"/>
</dbReference>
<feature type="compositionally biased region" description="Polar residues" evidence="4">
    <location>
        <begin position="2842"/>
        <end position="2852"/>
    </location>
</feature>
<dbReference type="SMART" id="SM00174">
    <property type="entry name" value="RHO"/>
    <property type="match status" value="1"/>
</dbReference>
<feature type="region of interest" description="Disordered" evidence="4">
    <location>
        <begin position="2838"/>
        <end position="2896"/>
    </location>
</feature>
<feature type="compositionally biased region" description="Basic and acidic residues" evidence="4">
    <location>
        <begin position="1379"/>
        <end position="1388"/>
    </location>
</feature>
<feature type="compositionally biased region" description="Basic residues" evidence="4">
    <location>
        <begin position="3036"/>
        <end position="3048"/>
    </location>
</feature>
<dbReference type="CDD" id="cd00154">
    <property type="entry name" value="Rab"/>
    <property type="match status" value="1"/>
</dbReference>
<dbReference type="PANTHER" id="PTHR47977">
    <property type="entry name" value="RAS-RELATED PROTEIN RAB"/>
    <property type="match status" value="1"/>
</dbReference>
<feature type="region of interest" description="Disordered" evidence="4">
    <location>
        <begin position="2042"/>
        <end position="2108"/>
    </location>
</feature>
<feature type="compositionally biased region" description="Basic residues" evidence="4">
    <location>
        <begin position="1365"/>
        <end position="1378"/>
    </location>
</feature>
<dbReference type="PROSITE" id="PS51419">
    <property type="entry name" value="RAB"/>
    <property type="match status" value="1"/>
</dbReference>
<feature type="compositionally biased region" description="Polar residues" evidence="4">
    <location>
        <begin position="893"/>
        <end position="903"/>
    </location>
</feature>
<organism evidence="5 6">
    <name type="scientific">Triplophysa rosa</name>
    <name type="common">Cave loach</name>
    <dbReference type="NCBI Taxonomy" id="992332"/>
    <lineage>
        <taxon>Eukaryota</taxon>
        <taxon>Metazoa</taxon>
        <taxon>Chordata</taxon>
        <taxon>Craniata</taxon>
        <taxon>Vertebrata</taxon>
        <taxon>Euteleostomi</taxon>
        <taxon>Actinopterygii</taxon>
        <taxon>Neopterygii</taxon>
        <taxon>Teleostei</taxon>
        <taxon>Ostariophysi</taxon>
        <taxon>Cypriniformes</taxon>
        <taxon>Nemacheilidae</taxon>
        <taxon>Triplophysa</taxon>
    </lineage>
</organism>
<comment type="caution">
    <text evidence="5">The sequence shown here is derived from an EMBL/GenBank/DDBJ whole genome shotgun (WGS) entry which is preliminary data.</text>
</comment>
<feature type="compositionally biased region" description="Basic residues" evidence="4">
    <location>
        <begin position="2853"/>
        <end position="2864"/>
    </location>
</feature>
<feature type="region of interest" description="Disordered" evidence="4">
    <location>
        <begin position="714"/>
        <end position="750"/>
    </location>
</feature>
<feature type="compositionally biased region" description="Basic residues" evidence="4">
    <location>
        <begin position="2380"/>
        <end position="2399"/>
    </location>
</feature>
<feature type="compositionally biased region" description="Polar residues" evidence="4">
    <location>
        <begin position="302"/>
        <end position="317"/>
    </location>
</feature>
<feature type="compositionally biased region" description="Acidic residues" evidence="4">
    <location>
        <begin position="1002"/>
        <end position="1013"/>
    </location>
</feature>
<dbReference type="SMART" id="SM00176">
    <property type="entry name" value="RAN"/>
    <property type="match status" value="1"/>
</dbReference>
<feature type="compositionally biased region" description="Acidic residues" evidence="4">
    <location>
        <begin position="27"/>
        <end position="36"/>
    </location>
</feature>
<feature type="compositionally biased region" description="Basic and acidic residues" evidence="4">
    <location>
        <begin position="2730"/>
        <end position="2739"/>
    </location>
</feature>
<dbReference type="PRINTS" id="PR00449">
    <property type="entry name" value="RASTRNSFRMNG"/>
</dbReference>
<dbReference type="PROSITE" id="PS51420">
    <property type="entry name" value="RHO"/>
    <property type="match status" value="1"/>
</dbReference>
<feature type="compositionally biased region" description="Basic and acidic residues" evidence="4">
    <location>
        <begin position="3049"/>
        <end position="3059"/>
    </location>
</feature>
<feature type="region of interest" description="Disordered" evidence="4">
    <location>
        <begin position="2775"/>
        <end position="2826"/>
    </location>
</feature>
<feature type="compositionally biased region" description="Basic residues" evidence="4">
    <location>
        <begin position="2715"/>
        <end position="2728"/>
    </location>
</feature>
<feature type="compositionally biased region" description="Basic and acidic residues" evidence="4">
    <location>
        <begin position="138"/>
        <end position="149"/>
    </location>
</feature>
<feature type="region of interest" description="Disordered" evidence="4">
    <location>
        <begin position="1347"/>
        <end position="1491"/>
    </location>
</feature>
<feature type="region of interest" description="Disordered" evidence="4">
    <location>
        <begin position="2366"/>
        <end position="2408"/>
    </location>
</feature>
<feature type="region of interest" description="Disordered" evidence="4">
    <location>
        <begin position="295"/>
        <end position="317"/>
    </location>
</feature>
<feature type="region of interest" description="Disordered" evidence="4">
    <location>
        <begin position="893"/>
        <end position="1013"/>
    </location>
</feature>